<keyword evidence="3" id="KW-1185">Reference proteome</keyword>
<reference evidence="2 3" key="1">
    <citation type="submission" date="2024-04" db="EMBL/GenBank/DDBJ databases">
        <authorList>
            <person name="Waldvogel A.-M."/>
            <person name="Schoenle A."/>
        </authorList>
    </citation>
    <scope>NUCLEOTIDE SEQUENCE [LARGE SCALE GENOMIC DNA]</scope>
</reference>
<dbReference type="EMBL" id="OZ035827">
    <property type="protein sequence ID" value="CAL1605174.1"/>
    <property type="molecule type" value="Genomic_DNA"/>
</dbReference>
<dbReference type="PANTHER" id="PTHR11505">
    <property type="entry name" value="L1 TRANSPOSABLE ELEMENT-RELATED"/>
    <property type="match status" value="1"/>
</dbReference>
<dbReference type="Gene3D" id="3.30.70.1820">
    <property type="entry name" value="L1 transposable element, RRM domain"/>
    <property type="match status" value="1"/>
</dbReference>
<proteinExistence type="predicted"/>
<feature type="region of interest" description="Disordered" evidence="1">
    <location>
        <begin position="1"/>
        <end position="41"/>
    </location>
</feature>
<protein>
    <recommendedName>
        <fullName evidence="4">Transposase element L1Md-A101/L1Md-A102/L1Md-A2</fullName>
    </recommendedName>
</protein>
<evidence type="ECO:0000313" key="3">
    <source>
        <dbReference type="Proteomes" id="UP001497482"/>
    </source>
</evidence>
<feature type="compositionally biased region" description="Basic and acidic residues" evidence="1">
    <location>
        <begin position="13"/>
        <end position="22"/>
    </location>
</feature>
<evidence type="ECO:0008006" key="4">
    <source>
        <dbReference type="Google" id="ProtNLM"/>
    </source>
</evidence>
<accession>A0AAV2LVS5</accession>
<name>A0AAV2LVS5_KNICA</name>
<organism evidence="2 3">
    <name type="scientific">Knipowitschia caucasica</name>
    <name type="common">Caucasian dwarf goby</name>
    <name type="synonym">Pomatoschistus caucasicus</name>
    <dbReference type="NCBI Taxonomy" id="637954"/>
    <lineage>
        <taxon>Eukaryota</taxon>
        <taxon>Metazoa</taxon>
        <taxon>Chordata</taxon>
        <taxon>Craniata</taxon>
        <taxon>Vertebrata</taxon>
        <taxon>Euteleostomi</taxon>
        <taxon>Actinopterygii</taxon>
        <taxon>Neopterygii</taxon>
        <taxon>Teleostei</taxon>
        <taxon>Neoteleostei</taxon>
        <taxon>Acanthomorphata</taxon>
        <taxon>Gobiaria</taxon>
        <taxon>Gobiiformes</taxon>
        <taxon>Gobioidei</taxon>
        <taxon>Gobiidae</taxon>
        <taxon>Gobiinae</taxon>
        <taxon>Knipowitschia</taxon>
    </lineage>
</organism>
<sequence>MSAPPRKSSVGMETRHKSETAKTGRIHPAASPEHVPDPGSDANERLLCRMEVMMQSMRSDIVTEFEQIVSGVVKREIAAALRPLESGRKCTLSAQSETINSLEDTATDHGGQLTSLQATVALLTEQVGSLSKKCEDLEGRSRQNNVRIVGVPEGVEGARPTDFVATLLRDLLGLNDKPVLDRAHRTLRPKPKDGEPPRPFIARVNLFQQRNEILRRAGASAPLLYQGKRESVFPDFTAAVSKKRSAFATVKKSLHSCPGVKFGLFYPAVLRVTLPGGQTHRFEDPELAADFVTKHVKTMVSPDSI</sequence>
<gene>
    <name evidence="2" type="ORF">KC01_LOCUS32593</name>
</gene>
<evidence type="ECO:0000313" key="2">
    <source>
        <dbReference type="EMBL" id="CAL1605174.1"/>
    </source>
</evidence>
<evidence type="ECO:0000256" key="1">
    <source>
        <dbReference type="SAM" id="MobiDB-lite"/>
    </source>
</evidence>
<dbReference type="Proteomes" id="UP001497482">
    <property type="component" value="Chromosome 5"/>
</dbReference>
<dbReference type="InterPro" id="IPR004244">
    <property type="entry name" value="Transposase_22"/>
</dbReference>
<dbReference type="AlphaFoldDB" id="A0AAV2LVS5"/>